<evidence type="ECO:0000313" key="1">
    <source>
        <dbReference type="EMBL" id="QQL50507.1"/>
    </source>
</evidence>
<protein>
    <submittedName>
        <fullName evidence="1">Uncharacterized protein</fullName>
    </submittedName>
</protein>
<sequence length="92" mass="10260">MLITFYTALLGLFTGLTYSFALGFAWDDGVEYGLGIGLILGVLLFIVQRFLTARNAINAKDTQMLSSYMLVMFMAISVFSGIIVWLFRVAIF</sequence>
<proteinExistence type="predicted"/>
<dbReference type="EMBL" id="CP066775">
    <property type="protein sequence ID" value="QQL50507.1"/>
    <property type="molecule type" value="Genomic_DNA"/>
</dbReference>
<evidence type="ECO:0000313" key="2">
    <source>
        <dbReference type="Proteomes" id="UP000429232"/>
    </source>
</evidence>
<gene>
    <name evidence="1" type="ORF">GO620_003365</name>
</gene>
<dbReference type="RefSeq" id="WP_157526330.1">
    <property type="nucleotide sequence ID" value="NZ_CP066775.1"/>
</dbReference>
<name>A0A6I4IP74_9SPHI</name>
<dbReference type="KEGG" id="mgik:GO620_003365"/>
<keyword evidence="2" id="KW-1185">Reference proteome</keyword>
<reference evidence="1 2" key="1">
    <citation type="submission" date="2020-12" db="EMBL/GenBank/DDBJ databases">
        <title>HMF7856_wgs.fasta genome submission.</title>
        <authorList>
            <person name="Kang H."/>
            <person name="Kim H."/>
            <person name="Joh K."/>
        </authorList>
    </citation>
    <scope>NUCLEOTIDE SEQUENCE [LARGE SCALE GENOMIC DNA]</scope>
    <source>
        <strain evidence="1 2">HMF7856</strain>
    </source>
</reference>
<dbReference type="Proteomes" id="UP000429232">
    <property type="component" value="Chromosome"/>
</dbReference>
<organism evidence="1 2">
    <name type="scientific">Mucilaginibacter ginkgonis</name>
    <dbReference type="NCBI Taxonomy" id="2682091"/>
    <lineage>
        <taxon>Bacteria</taxon>
        <taxon>Pseudomonadati</taxon>
        <taxon>Bacteroidota</taxon>
        <taxon>Sphingobacteriia</taxon>
        <taxon>Sphingobacteriales</taxon>
        <taxon>Sphingobacteriaceae</taxon>
        <taxon>Mucilaginibacter</taxon>
    </lineage>
</organism>
<accession>A0A6I4IP74</accession>
<dbReference type="AlphaFoldDB" id="A0A6I4IP74"/>